<keyword evidence="2" id="KW-1185">Reference proteome</keyword>
<proteinExistence type="predicted"/>
<organism evidence="1 2">
    <name type="scientific">Halosquirtibacter laminarini</name>
    <dbReference type="NCBI Taxonomy" id="3374600"/>
    <lineage>
        <taxon>Bacteria</taxon>
        <taxon>Pseudomonadati</taxon>
        <taxon>Bacteroidota</taxon>
        <taxon>Bacteroidia</taxon>
        <taxon>Marinilabiliales</taxon>
        <taxon>Prolixibacteraceae</taxon>
        <taxon>Halosquirtibacter</taxon>
    </lineage>
</organism>
<protein>
    <submittedName>
        <fullName evidence="1">MarR family transcriptional regulator</fullName>
    </submittedName>
</protein>
<evidence type="ECO:0000313" key="1">
    <source>
        <dbReference type="EMBL" id="QZE14569.1"/>
    </source>
</evidence>
<accession>A0AC61NP54</accession>
<sequence length="172" mass="19147">MNYKSVIILIRRIVRSINLESKKIEKDHGVSIPQILCLEFLKDSPNYQASQKSIRDHLKLNSSTVTGIISRLEKRGMLAKLPKTGDKRVTMLTLTSIGYDLLEKTPDLLQHRLAKKLKNLSESDLAKIDDALTTLVEMLEIEDVSSAALLTGGEIINEPTSNSEDNNLGTSM</sequence>
<evidence type="ECO:0000313" key="2">
    <source>
        <dbReference type="Proteomes" id="UP000826212"/>
    </source>
</evidence>
<dbReference type="EMBL" id="CP081303">
    <property type="protein sequence ID" value="QZE14569.1"/>
    <property type="molecule type" value="Genomic_DNA"/>
</dbReference>
<gene>
    <name evidence="1" type="ORF">K4L44_01475</name>
</gene>
<name>A0AC61NP54_9BACT</name>
<reference evidence="1" key="1">
    <citation type="submission" date="2021-08" db="EMBL/GenBank/DDBJ databases">
        <title>Novel anaerobic bacterium isolated from sea squirt in East Sea, Republic of Korea.</title>
        <authorList>
            <person name="Nguyen T.H."/>
            <person name="Li Z."/>
            <person name="Lee Y.-J."/>
            <person name="Ko J."/>
            <person name="Kim S.-G."/>
        </authorList>
    </citation>
    <scope>NUCLEOTIDE SEQUENCE</scope>
    <source>
        <strain evidence="1">KCTC 25031</strain>
    </source>
</reference>
<dbReference type="Proteomes" id="UP000826212">
    <property type="component" value="Chromosome"/>
</dbReference>